<evidence type="ECO:0000256" key="5">
    <source>
        <dbReference type="SAM" id="MobiDB-lite"/>
    </source>
</evidence>
<protein>
    <submittedName>
        <fullName evidence="7">Transporter substrate-binding domain-containing protein</fullName>
    </submittedName>
</protein>
<organism evidence="7 8">
    <name type="scientific">Petrachloros mirabilis ULC683</name>
    <dbReference type="NCBI Taxonomy" id="2781853"/>
    <lineage>
        <taxon>Bacteria</taxon>
        <taxon>Bacillati</taxon>
        <taxon>Cyanobacteriota</taxon>
        <taxon>Cyanophyceae</taxon>
        <taxon>Synechococcales</taxon>
        <taxon>Petrachlorosaceae</taxon>
        <taxon>Petrachloros</taxon>
        <taxon>Petrachloros mirabilis</taxon>
    </lineage>
</organism>
<dbReference type="PANTHER" id="PTHR30085:SF7">
    <property type="entry name" value="AMINO-ACID ABC TRANSPORTER-BINDING PROTEIN YHDW-RELATED"/>
    <property type="match status" value="1"/>
</dbReference>
<accession>A0A8K2A0X6</accession>
<gene>
    <name evidence="7" type="ORF">GS597_14650</name>
</gene>
<dbReference type="PROSITE" id="PS51257">
    <property type="entry name" value="PROKAR_LIPOPROTEIN"/>
    <property type="match status" value="1"/>
</dbReference>
<name>A0A8K2A0X6_9CYAN</name>
<feature type="region of interest" description="Disordered" evidence="5">
    <location>
        <begin position="160"/>
        <end position="192"/>
    </location>
</feature>
<dbReference type="PANTHER" id="PTHR30085">
    <property type="entry name" value="AMINO ACID ABC TRANSPORTER PERMEASE"/>
    <property type="match status" value="1"/>
</dbReference>
<comment type="similarity">
    <text evidence="1 4">Belongs to the bacterial solute-binding protein 3 family.</text>
</comment>
<dbReference type="Pfam" id="PF00497">
    <property type="entry name" value="SBP_bac_3"/>
    <property type="match status" value="1"/>
</dbReference>
<feature type="non-terminal residue" evidence="7">
    <location>
        <position position="192"/>
    </location>
</feature>
<dbReference type="EMBL" id="WVIC01000032">
    <property type="protein sequence ID" value="NCJ07726.1"/>
    <property type="molecule type" value="Genomic_DNA"/>
</dbReference>
<sequence>MRPWLLRLLPIGLLLLSGCISPPQPTGEESGRLQTILARGRLRCGISGELPGFSFLNPQGEYSGLDVDICRAIAAALFDDPEAVDYRPLNAAERFTAVQTGEVDVLSRNTTWTLSRDSSVGMDFAPVIFYDGQGIMVRRDSGFQSLESLTGRAICTQTGTTNEQNLADQMRQRGLANRREAPRSPEGERRDE</sequence>
<dbReference type="InterPro" id="IPR051455">
    <property type="entry name" value="Bact_solute-bind_prot3"/>
</dbReference>
<evidence type="ECO:0000313" key="8">
    <source>
        <dbReference type="Proteomes" id="UP000607397"/>
    </source>
</evidence>
<keyword evidence="8" id="KW-1185">Reference proteome</keyword>
<keyword evidence="3" id="KW-0732">Signal</keyword>
<dbReference type="Proteomes" id="UP000607397">
    <property type="component" value="Unassembled WGS sequence"/>
</dbReference>
<proteinExistence type="inferred from homology"/>
<feature type="domain" description="Solute-binding protein family 3/N-terminal" evidence="6">
    <location>
        <begin position="41"/>
        <end position="192"/>
    </location>
</feature>
<dbReference type="SUPFAM" id="SSF53850">
    <property type="entry name" value="Periplasmic binding protein-like II"/>
    <property type="match status" value="1"/>
</dbReference>
<evidence type="ECO:0000256" key="3">
    <source>
        <dbReference type="ARBA" id="ARBA00022729"/>
    </source>
</evidence>
<evidence type="ECO:0000256" key="4">
    <source>
        <dbReference type="RuleBase" id="RU003744"/>
    </source>
</evidence>
<feature type="compositionally biased region" description="Basic and acidic residues" evidence="5">
    <location>
        <begin position="177"/>
        <end position="192"/>
    </location>
</feature>
<dbReference type="InterPro" id="IPR001638">
    <property type="entry name" value="Solute-binding_3/MltF_N"/>
</dbReference>
<comment type="caution">
    <text evidence="7">The sequence shown here is derived from an EMBL/GenBank/DDBJ whole genome shotgun (WGS) entry which is preliminary data.</text>
</comment>
<dbReference type="Gene3D" id="3.40.190.10">
    <property type="entry name" value="Periplasmic binding protein-like II"/>
    <property type="match status" value="2"/>
</dbReference>
<dbReference type="PROSITE" id="PS01039">
    <property type="entry name" value="SBP_BACTERIAL_3"/>
    <property type="match status" value="1"/>
</dbReference>
<dbReference type="AlphaFoldDB" id="A0A8K2A0X6"/>
<evidence type="ECO:0000259" key="6">
    <source>
        <dbReference type="SMART" id="SM00062"/>
    </source>
</evidence>
<evidence type="ECO:0000256" key="2">
    <source>
        <dbReference type="ARBA" id="ARBA00022448"/>
    </source>
</evidence>
<evidence type="ECO:0000313" key="7">
    <source>
        <dbReference type="EMBL" id="NCJ07726.1"/>
    </source>
</evidence>
<dbReference type="SMART" id="SM00062">
    <property type="entry name" value="PBPb"/>
    <property type="match status" value="1"/>
</dbReference>
<dbReference type="RefSeq" id="WP_161826207.1">
    <property type="nucleotide sequence ID" value="NZ_WVIC01000032.1"/>
</dbReference>
<keyword evidence="2" id="KW-0813">Transport</keyword>
<dbReference type="GO" id="GO:0006865">
    <property type="term" value="P:amino acid transport"/>
    <property type="evidence" value="ECO:0007669"/>
    <property type="project" value="TreeGrafter"/>
</dbReference>
<reference evidence="7" key="1">
    <citation type="submission" date="2019-12" db="EMBL/GenBank/DDBJ databases">
        <title>High-Quality draft genome sequences of three cyanobacteria isolated from the limestone walls of the Old Cathedral of Coimbra.</title>
        <authorList>
            <person name="Tiago I."/>
            <person name="Soares F."/>
            <person name="Portugal A."/>
        </authorList>
    </citation>
    <scope>NUCLEOTIDE SEQUENCE [LARGE SCALE GENOMIC DNA]</scope>
    <source>
        <strain evidence="7">C</strain>
    </source>
</reference>
<evidence type="ECO:0000256" key="1">
    <source>
        <dbReference type="ARBA" id="ARBA00010333"/>
    </source>
</evidence>
<dbReference type="InterPro" id="IPR018313">
    <property type="entry name" value="SBP_3_CS"/>
</dbReference>